<protein>
    <submittedName>
        <fullName evidence="1">Uncharacterized protein</fullName>
    </submittedName>
</protein>
<proteinExistence type="predicted"/>
<name>A0A9P9BQH2_9PEZI</name>
<dbReference type="EMBL" id="JAGTJQ010000008">
    <property type="protein sequence ID" value="KAH7025872.1"/>
    <property type="molecule type" value="Genomic_DNA"/>
</dbReference>
<reference evidence="1" key="1">
    <citation type="journal article" date="2021" name="Nat. Commun.">
        <title>Genetic determinants of endophytism in the Arabidopsis root mycobiome.</title>
        <authorList>
            <person name="Mesny F."/>
            <person name="Miyauchi S."/>
            <person name="Thiergart T."/>
            <person name="Pickel B."/>
            <person name="Atanasova L."/>
            <person name="Karlsson M."/>
            <person name="Huettel B."/>
            <person name="Barry K.W."/>
            <person name="Haridas S."/>
            <person name="Chen C."/>
            <person name="Bauer D."/>
            <person name="Andreopoulos W."/>
            <person name="Pangilinan J."/>
            <person name="LaButti K."/>
            <person name="Riley R."/>
            <person name="Lipzen A."/>
            <person name="Clum A."/>
            <person name="Drula E."/>
            <person name="Henrissat B."/>
            <person name="Kohler A."/>
            <person name="Grigoriev I.V."/>
            <person name="Martin F.M."/>
            <person name="Hacquard S."/>
        </authorList>
    </citation>
    <scope>NUCLEOTIDE SEQUENCE</scope>
    <source>
        <strain evidence="1">MPI-CAGE-CH-0230</strain>
    </source>
</reference>
<gene>
    <name evidence="1" type="ORF">B0I36DRAFT_150143</name>
</gene>
<sequence>MNSPISYSILTLSTLNYPPSGDSYRSYNGSRHVFVEQNRSGLACSTVDIPTRPYLQTSADSACRGRGQRQCHPGAPATHALWRSPKEQGAQGRGGRIQRAAWFEDGVSSSRDTGRASNHEIQQAWQHWRDTISTKTSSPLTLVRTPAFAEQGPSSEGTCISIAMPTFEPRHLGSHLPLRRQRGTASHFIETSRANRARGIL</sequence>
<organism evidence="1 2">
    <name type="scientific">Microdochium trichocladiopsis</name>
    <dbReference type="NCBI Taxonomy" id="1682393"/>
    <lineage>
        <taxon>Eukaryota</taxon>
        <taxon>Fungi</taxon>
        <taxon>Dikarya</taxon>
        <taxon>Ascomycota</taxon>
        <taxon>Pezizomycotina</taxon>
        <taxon>Sordariomycetes</taxon>
        <taxon>Xylariomycetidae</taxon>
        <taxon>Xylariales</taxon>
        <taxon>Microdochiaceae</taxon>
        <taxon>Microdochium</taxon>
    </lineage>
</organism>
<evidence type="ECO:0000313" key="1">
    <source>
        <dbReference type="EMBL" id="KAH7025872.1"/>
    </source>
</evidence>
<evidence type="ECO:0000313" key="2">
    <source>
        <dbReference type="Proteomes" id="UP000756346"/>
    </source>
</evidence>
<comment type="caution">
    <text evidence="1">The sequence shown here is derived from an EMBL/GenBank/DDBJ whole genome shotgun (WGS) entry which is preliminary data.</text>
</comment>
<dbReference type="RefSeq" id="XP_046009089.1">
    <property type="nucleotide sequence ID" value="XM_046148499.1"/>
</dbReference>
<accession>A0A9P9BQH2</accession>
<dbReference type="AlphaFoldDB" id="A0A9P9BQH2"/>
<keyword evidence="2" id="KW-1185">Reference proteome</keyword>
<dbReference type="Proteomes" id="UP000756346">
    <property type="component" value="Unassembled WGS sequence"/>
</dbReference>
<dbReference type="GeneID" id="70178045"/>